<reference evidence="2" key="1">
    <citation type="submission" date="2014-11" db="EMBL/GenBank/DDBJ databases">
        <authorList>
            <person name="Amaro Gonzalez C."/>
        </authorList>
    </citation>
    <scope>NUCLEOTIDE SEQUENCE</scope>
</reference>
<evidence type="ECO:0000256" key="1">
    <source>
        <dbReference type="SAM" id="SignalP"/>
    </source>
</evidence>
<dbReference type="EMBL" id="GBXM01020663">
    <property type="protein sequence ID" value="JAH87914.1"/>
    <property type="molecule type" value="Transcribed_RNA"/>
</dbReference>
<sequence>MFLSAVCMKLFCWCSWQTRTYLMLLQRAQDSKFCKSFYFLCTPPMLFSSYCIYDALRKKMEFYLTLHDWFVVKNVCILTLK</sequence>
<feature type="signal peptide" evidence="1">
    <location>
        <begin position="1"/>
        <end position="20"/>
    </location>
</feature>
<name>A0A0E9WBZ6_ANGAN</name>
<proteinExistence type="predicted"/>
<organism evidence="2">
    <name type="scientific">Anguilla anguilla</name>
    <name type="common">European freshwater eel</name>
    <name type="synonym">Muraena anguilla</name>
    <dbReference type="NCBI Taxonomy" id="7936"/>
    <lineage>
        <taxon>Eukaryota</taxon>
        <taxon>Metazoa</taxon>
        <taxon>Chordata</taxon>
        <taxon>Craniata</taxon>
        <taxon>Vertebrata</taxon>
        <taxon>Euteleostomi</taxon>
        <taxon>Actinopterygii</taxon>
        <taxon>Neopterygii</taxon>
        <taxon>Teleostei</taxon>
        <taxon>Anguilliformes</taxon>
        <taxon>Anguillidae</taxon>
        <taxon>Anguilla</taxon>
    </lineage>
</organism>
<protein>
    <recommendedName>
        <fullName evidence="3">Secreted protein</fullName>
    </recommendedName>
</protein>
<dbReference type="AlphaFoldDB" id="A0A0E9WBZ6"/>
<evidence type="ECO:0000313" key="2">
    <source>
        <dbReference type="EMBL" id="JAH87914.1"/>
    </source>
</evidence>
<reference evidence="2" key="2">
    <citation type="journal article" date="2015" name="Fish Shellfish Immunol.">
        <title>Early steps in the European eel (Anguilla anguilla)-Vibrio vulnificus interaction in the gills: Role of the RtxA13 toxin.</title>
        <authorList>
            <person name="Callol A."/>
            <person name="Pajuelo D."/>
            <person name="Ebbesson L."/>
            <person name="Teles M."/>
            <person name="MacKenzie S."/>
            <person name="Amaro C."/>
        </authorList>
    </citation>
    <scope>NUCLEOTIDE SEQUENCE</scope>
</reference>
<feature type="chain" id="PRO_5002434401" description="Secreted protein" evidence="1">
    <location>
        <begin position="21"/>
        <end position="81"/>
    </location>
</feature>
<accession>A0A0E9WBZ6</accession>
<keyword evidence="1" id="KW-0732">Signal</keyword>
<evidence type="ECO:0008006" key="3">
    <source>
        <dbReference type="Google" id="ProtNLM"/>
    </source>
</evidence>